<dbReference type="KEGG" id="blac:94351749"/>
<feature type="region of interest" description="Disordered" evidence="1">
    <location>
        <begin position="45"/>
        <end position="64"/>
    </location>
</feature>
<sequence>MKEMMLESLPDLYEFEQLRGAIKSTVGMAVNWTWKAYAYLLNRPQNGSREEQRPRTHTIRAATC</sequence>
<dbReference type="OrthoDB" id="166499at2759"/>
<dbReference type="Proteomes" id="UP000294530">
    <property type="component" value="Unassembled WGS sequence"/>
</dbReference>
<name>A0A976FQL8_BRELC</name>
<proteinExistence type="predicted"/>
<dbReference type="EMBL" id="SHOA02000001">
    <property type="protein sequence ID" value="TDH70945.1"/>
    <property type="molecule type" value="Genomic_DNA"/>
</dbReference>
<dbReference type="RefSeq" id="XP_067820444.1">
    <property type="nucleotide sequence ID" value="XM_067966078.1"/>
</dbReference>
<keyword evidence="3" id="KW-1185">Reference proteome</keyword>
<accession>A0A976FQL8</accession>
<evidence type="ECO:0000313" key="2">
    <source>
        <dbReference type="EMBL" id="TDH70945.1"/>
    </source>
</evidence>
<gene>
    <name evidence="2" type="ORF">CCR75_008023</name>
</gene>
<reference evidence="2 3" key="1">
    <citation type="journal article" date="2021" name="Genome Biol.">
        <title>AFLAP: assembly-free linkage analysis pipeline using k-mers from genome sequencing data.</title>
        <authorList>
            <person name="Fletcher K."/>
            <person name="Zhang L."/>
            <person name="Gil J."/>
            <person name="Han R."/>
            <person name="Cavanaugh K."/>
            <person name="Michelmore R."/>
        </authorList>
    </citation>
    <scope>NUCLEOTIDE SEQUENCE [LARGE SCALE GENOMIC DNA]</scope>
    <source>
        <strain evidence="2 3">SF5</strain>
    </source>
</reference>
<evidence type="ECO:0000256" key="1">
    <source>
        <dbReference type="SAM" id="MobiDB-lite"/>
    </source>
</evidence>
<protein>
    <submittedName>
        <fullName evidence="2">Uncharacterized protein</fullName>
    </submittedName>
</protein>
<evidence type="ECO:0000313" key="3">
    <source>
        <dbReference type="Proteomes" id="UP000294530"/>
    </source>
</evidence>
<organism evidence="2 3">
    <name type="scientific">Bremia lactucae</name>
    <name type="common">Lettuce downy mildew</name>
    <dbReference type="NCBI Taxonomy" id="4779"/>
    <lineage>
        <taxon>Eukaryota</taxon>
        <taxon>Sar</taxon>
        <taxon>Stramenopiles</taxon>
        <taxon>Oomycota</taxon>
        <taxon>Peronosporomycetes</taxon>
        <taxon>Peronosporales</taxon>
        <taxon>Peronosporaceae</taxon>
        <taxon>Bremia</taxon>
    </lineage>
</organism>
<dbReference type="AlphaFoldDB" id="A0A976FQL8"/>
<dbReference type="GeneID" id="94351749"/>
<comment type="caution">
    <text evidence="2">The sequence shown here is derived from an EMBL/GenBank/DDBJ whole genome shotgun (WGS) entry which is preliminary data.</text>
</comment>